<accession>A0A150MJ81</accession>
<proteinExistence type="predicted"/>
<protein>
    <submittedName>
        <fullName evidence="1">Uncharacterized protein</fullName>
    </submittedName>
</protein>
<dbReference type="PATRIC" id="fig|1422.18.peg.586"/>
<comment type="caution">
    <text evidence="1">The sequence shown here is derived from an EMBL/GenBank/DDBJ whole genome shotgun (WGS) entry which is preliminary data.</text>
</comment>
<dbReference type="EMBL" id="LQYV01000101">
    <property type="protein sequence ID" value="KYD24302.1"/>
    <property type="molecule type" value="Genomic_DNA"/>
</dbReference>
<organism evidence="1 2">
    <name type="scientific">Geobacillus stearothermophilus</name>
    <name type="common">Bacillus stearothermophilus</name>
    <dbReference type="NCBI Taxonomy" id="1422"/>
    <lineage>
        <taxon>Bacteria</taxon>
        <taxon>Bacillati</taxon>
        <taxon>Bacillota</taxon>
        <taxon>Bacilli</taxon>
        <taxon>Bacillales</taxon>
        <taxon>Anoxybacillaceae</taxon>
        <taxon>Geobacillus</taxon>
    </lineage>
</organism>
<gene>
    <name evidence="1" type="ORF">B4109_2852</name>
</gene>
<evidence type="ECO:0000313" key="1">
    <source>
        <dbReference type="EMBL" id="KYD24302.1"/>
    </source>
</evidence>
<reference evidence="1 2" key="1">
    <citation type="submission" date="2016-01" db="EMBL/GenBank/DDBJ databases">
        <title>Draft Genome Sequences of Seven Thermophilic Sporeformers Isolated from Foods.</title>
        <authorList>
            <person name="Berendsen E.M."/>
            <person name="Wells-Bennik M.H."/>
            <person name="Krawcyk A.O."/>
            <person name="De Jong A."/>
            <person name="Holsappel S."/>
            <person name="Eijlander R.T."/>
            <person name="Kuipers O.P."/>
        </authorList>
    </citation>
    <scope>NUCLEOTIDE SEQUENCE [LARGE SCALE GENOMIC DNA]</scope>
    <source>
        <strain evidence="1 2">B4109</strain>
    </source>
</reference>
<name>A0A150MJ81_GEOSE</name>
<dbReference type="AlphaFoldDB" id="A0A150MJ81"/>
<dbReference type="Proteomes" id="UP000075424">
    <property type="component" value="Unassembled WGS sequence"/>
</dbReference>
<evidence type="ECO:0000313" key="2">
    <source>
        <dbReference type="Proteomes" id="UP000075424"/>
    </source>
</evidence>
<sequence>MEPAGFFVWRFRPGFLCPFVRAFVQAPGFARKKADFAKFLLGESRC</sequence>